<sequence length="114" mass="13584">MEKIFEQAMLYDFYGELLKDNQKEVFENYVLDNLSLSEIAEERNISRQAVYDMIKRADRALNEYEDKLHLLEKFLTIKEDVNRIHIISKQLTDSRDRELATQIVSITDKILDEL</sequence>
<keyword evidence="6" id="KW-1185">Reference proteome</keyword>
<evidence type="ECO:0000313" key="5">
    <source>
        <dbReference type="EMBL" id="EFF69539.1"/>
    </source>
</evidence>
<dbReference type="AlphaFoldDB" id="D4RWL5"/>
<evidence type="ECO:0000313" key="6">
    <source>
        <dbReference type="Proteomes" id="UP000006238"/>
    </source>
</evidence>
<dbReference type="NCBIfam" id="NF045758">
    <property type="entry name" value="YlxM"/>
    <property type="match status" value="1"/>
</dbReference>
<dbReference type="Proteomes" id="UP000006238">
    <property type="component" value="Unassembled WGS sequence"/>
</dbReference>
<dbReference type="PANTHER" id="PTHR40083:SF1">
    <property type="entry name" value="UPF0122 PROTEIN YLXM"/>
    <property type="match status" value="1"/>
</dbReference>
<dbReference type="STRING" id="45851.BHV86_06040"/>
<dbReference type="GeneID" id="98918419"/>
<evidence type="ECO:0000256" key="4">
    <source>
        <dbReference type="SAM" id="Coils"/>
    </source>
</evidence>
<dbReference type="SUPFAM" id="SSF88659">
    <property type="entry name" value="Sigma3 and sigma4 domains of RNA polymerase sigma factors"/>
    <property type="match status" value="1"/>
</dbReference>
<dbReference type="InterPro" id="IPR036388">
    <property type="entry name" value="WH-like_DNA-bd_sf"/>
</dbReference>
<dbReference type="PANTHER" id="PTHR40083">
    <property type="entry name" value="UPF0122 PROTEIN CBO2450/CLC_2298"/>
    <property type="match status" value="1"/>
</dbReference>
<dbReference type="InterPro" id="IPR054831">
    <property type="entry name" value="UPF0122_fam_protein"/>
</dbReference>
<comment type="function">
    <text evidence="2 3">Might take part in the signal recognition particle (SRP) pathway. This is inferred from the conservation of its genetic proximity to ftsY/ffh. May be a regulatory protein.</text>
</comment>
<dbReference type="InterPro" id="IPR007394">
    <property type="entry name" value="UPF0122"/>
</dbReference>
<comment type="similarity">
    <text evidence="1 3">Belongs to the UPF0122 family.</text>
</comment>
<reference evidence="5 6" key="1">
    <citation type="submission" date="2010-02" db="EMBL/GenBank/DDBJ databases">
        <authorList>
            <person name="Weinstock G."/>
            <person name="Sodergren E."/>
            <person name="Clifton S."/>
            <person name="Fulton L."/>
            <person name="Fulton B."/>
            <person name="Courtney L."/>
            <person name="Fronick C."/>
            <person name="Harrison M."/>
            <person name="Strong C."/>
            <person name="Farmer C."/>
            <person name="Delahaunty K."/>
            <person name="Markovic C."/>
            <person name="Hall O."/>
            <person name="Minx P."/>
            <person name="Tomlinson C."/>
            <person name="Mitreva M."/>
            <person name="Nelson J."/>
            <person name="Hou S."/>
            <person name="Wollam A."/>
            <person name="Pepin K.H."/>
            <person name="Johnson M."/>
            <person name="Bhonagiri V."/>
            <person name="Zhang X."/>
            <person name="Suruliraj S."/>
            <person name="Warren W."/>
            <person name="Chinwalla A."/>
            <person name="Mardis E.R."/>
            <person name="Wilson R.K."/>
        </authorList>
    </citation>
    <scope>NUCLEOTIDE SEQUENCE [LARGE SCALE GENOMIC DNA]</scope>
    <source>
        <strain evidence="5 6">DSM 2876</strain>
    </source>
</reference>
<dbReference type="RefSeq" id="WP_005600588.1">
    <property type="nucleotide sequence ID" value="NZ_GG663519.1"/>
</dbReference>
<feature type="coiled-coil region" evidence="4">
    <location>
        <begin position="47"/>
        <end position="74"/>
    </location>
</feature>
<accession>D4RWL5</accession>
<evidence type="ECO:0000256" key="2">
    <source>
        <dbReference type="ARBA" id="ARBA00024764"/>
    </source>
</evidence>
<organism evidence="5 6">
    <name type="scientific">Eshraghiella crossota DSM 2876</name>
    <dbReference type="NCBI Taxonomy" id="511680"/>
    <lineage>
        <taxon>Bacteria</taxon>
        <taxon>Bacillati</taxon>
        <taxon>Bacillota</taxon>
        <taxon>Clostridia</taxon>
        <taxon>Lachnospirales</taxon>
        <taxon>Lachnospiraceae</taxon>
        <taxon>Eshraghiella</taxon>
    </lineage>
</organism>
<dbReference type="HOGENOM" id="CLU_129218_0_0_9"/>
<dbReference type="InterPro" id="IPR013324">
    <property type="entry name" value="RNA_pol_sigma_r3/r4-like"/>
</dbReference>
<dbReference type="eggNOG" id="COG2739">
    <property type="taxonomic scope" value="Bacteria"/>
</dbReference>
<proteinExistence type="inferred from homology"/>
<dbReference type="Gene3D" id="1.10.10.10">
    <property type="entry name" value="Winged helix-like DNA-binding domain superfamily/Winged helix DNA-binding domain"/>
    <property type="match status" value="1"/>
</dbReference>
<dbReference type="EMBL" id="ABWN01000017">
    <property type="protein sequence ID" value="EFF69539.1"/>
    <property type="molecule type" value="Genomic_DNA"/>
</dbReference>
<evidence type="ECO:0000256" key="3">
    <source>
        <dbReference type="HAMAP-Rule" id="MF_00245"/>
    </source>
</evidence>
<keyword evidence="4" id="KW-0175">Coiled coil</keyword>
<dbReference type="HAMAP" id="MF_00245">
    <property type="entry name" value="UPF0122"/>
    <property type="match status" value="1"/>
</dbReference>
<name>D4RWL5_9FIRM</name>
<evidence type="ECO:0000256" key="1">
    <source>
        <dbReference type="ARBA" id="ARBA00008720"/>
    </source>
</evidence>
<protein>
    <recommendedName>
        <fullName evidence="3">UPF0122 protein BUTYVIB_00051</fullName>
    </recommendedName>
</protein>
<comment type="caution">
    <text evidence="5">The sequence shown here is derived from an EMBL/GenBank/DDBJ whole genome shotgun (WGS) entry which is preliminary data.</text>
</comment>
<gene>
    <name evidence="5" type="ORF">BUTYVIB_00051</name>
</gene>
<dbReference type="Pfam" id="PF04297">
    <property type="entry name" value="UPF0122"/>
    <property type="match status" value="1"/>
</dbReference>